<dbReference type="AlphaFoldDB" id="A0A1E5G095"/>
<evidence type="ECO:0000313" key="3">
    <source>
        <dbReference type="Proteomes" id="UP000094296"/>
    </source>
</evidence>
<name>A0A1E5G095_9FIRM</name>
<organism evidence="2 3">
    <name type="scientific">Desulfuribacillus alkaliarsenatis</name>
    <dbReference type="NCBI Taxonomy" id="766136"/>
    <lineage>
        <taxon>Bacteria</taxon>
        <taxon>Bacillati</taxon>
        <taxon>Bacillota</taxon>
        <taxon>Desulfuribacillia</taxon>
        <taxon>Desulfuribacillales</taxon>
        <taxon>Desulfuribacillaceae</taxon>
        <taxon>Desulfuribacillus</taxon>
    </lineage>
</organism>
<gene>
    <name evidence="2" type="ORF">BHF68_10330</name>
</gene>
<evidence type="ECO:0000256" key="1">
    <source>
        <dbReference type="SAM" id="Phobius"/>
    </source>
</evidence>
<keyword evidence="1" id="KW-0812">Transmembrane</keyword>
<protein>
    <submittedName>
        <fullName evidence="2">Uncharacterized protein</fullName>
    </submittedName>
</protein>
<feature type="transmembrane region" description="Helical" evidence="1">
    <location>
        <begin position="6"/>
        <end position="26"/>
    </location>
</feature>
<sequence length="185" mass="21944">MNSKTVMYMLVFSIIFLFLITLNLNMNLKTAEQAHKKELAYHFNEIGWEFTKASEMLAVYHGDLSPLEKELFNKAYLSHISTIMQSNDRIVRNQWKSIPDNYSLSIVDYQGEDSLIYFMNSFNDNLNEENAKLLSEFCYEVGKMFYNLSTEEFDVFFSGDYKYILEEMFIDIHDEIDLLKYELEN</sequence>
<dbReference type="EMBL" id="MIJE01000033">
    <property type="protein sequence ID" value="OEF96119.1"/>
    <property type="molecule type" value="Genomic_DNA"/>
</dbReference>
<keyword evidence="1" id="KW-0472">Membrane</keyword>
<dbReference type="STRING" id="766136.BHF68_10330"/>
<accession>A0A1E5G095</accession>
<proteinExistence type="predicted"/>
<keyword evidence="1" id="KW-1133">Transmembrane helix</keyword>
<keyword evidence="3" id="KW-1185">Reference proteome</keyword>
<comment type="caution">
    <text evidence="2">The sequence shown here is derived from an EMBL/GenBank/DDBJ whole genome shotgun (WGS) entry which is preliminary data.</text>
</comment>
<reference evidence="2 3" key="1">
    <citation type="submission" date="2016-09" db="EMBL/GenBank/DDBJ databases">
        <title>Draft genome sequence for the type strain of Desulfuribacillus alkaliarsenatis AHT28, an obligately anaerobic, sulfidogenic bacterium isolated from Russian soda lake sediments.</title>
        <authorList>
            <person name="Abin C.A."/>
            <person name="Hollibaugh J.T."/>
        </authorList>
    </citation>
    <scope>NUCLEOTIDE SEQUENCE [LARGE SCALE GENOMIC DNA]</scope>
    <source>
        <strain evidence="2 3">AHT28</strain>
    </source>
</reference>
<evidence type="ECO:0000313" key="2">
    <source>
        <dbReference type="EMBL" id="OEF96119.1"/>
    </source>
</evidence>
<dbReference type="Proteomes" id="UP000094296">
    <property type="component" value="Unassembled WGS sequence"/>
</dbReference>
<dbReference type="RefSeq" id="WP_069644040.1">
    <property type="nucleotide sequence ID" value="NZ_MIJE01000033.1"/>
</dbReference>